<sequence>MTIRMRGRLALAMGLVVLAAGAVLAVAWIDAGEMPIEDQVVPVAVPELQP</sequence>
<dbReference type="RefSeq" id="WP_159108079.1">
    <property type="nucleotide sequence ID" value="NZ_JALHAT010000010.1"/>
</dbReference>
<protein>
    <submittedName>
        <fullName evidence="1">Uncharacterized protein</fullName>
    </submittedName>
</protein>
<keyword evidence="2" id="KW-1185">Reference proteome</keyword>
<comment type="caution">
    <text evidence="1">The sequence shown here is derived from an EMBL/GenBank/DDBJ whole genome shotgun (WGS) entry which is preliminary data.</text>
</comment>
<gene>
    <name evidence="1" type="ORF">MTR65_07830</name>
</gene>
<evidence type="ECO:0000313" key="1">
    <source>
        <dbReference type="EMBL" id="MCJ1960583.1"/>
    </source>
</evidence>
<proteinExistence type="predicted"/>
<name>A0ABT0ABK6_9SPHN</name>
<accession>A0ABT0ABK6</accession>
<dbReference type="EMBL" id="JALHAT010000010">
    <property type="protein sequence ID" value="MCJ1960583.1"/>
    <property type="molecule type" value="Genomic_DNA"/>
</dbReference>
<organism evidence="1 2">
    <name type="scientific">Novosphingobium mangrovi</name>
    <name type="common">ex Hu et al. 2023</name>
    <dbReference type="NCBI Taxonomy" id="2930094"/>
    <lineage>
        <taxon>Bacteria</taxon>
        <taxon>Pseudomonadati</taxon>
        <taxon>Pseudomonadota</taxon>
        <taxon>Alphaproteobacteria</taxon>
        <taxon>Sphingomonadales</taxon>
        <taxon>Sphingomonadaceae</taxon>
        <taxon>Novosphingobium</taxon>
    </lineage>
</organism>
<reference evidence="1" key="1">
    <citation type="submission" date="2022-03" db="EMBL/GenBank/DDBJ databases">
        <title>Identification of a novel bacterium isolated from mangrove sediments.</title>
        <authorList>
            <person name="Pan X."/>
        </authorList>
    </citation>
    <scope>NUCLEOTIDE SEQUENCE</scope>
    <source>
        <strain evidence="1">B2637</strain>
    </source>
</reference>
<dbReference type="Proteomes" id="UP001162802">
    <property type="component" value="Unassembled WGS sequence"/>
</dbReference>
<evidence type="ECO:0000313" key="2">
    <source>
        <dbReference type="Proteomes" id="UP001162802"/>
    </source>
</evidence>